<evidence type="ECO:0000259" key="1">
    <source>
        <dbReference type="Pfam" id="PF11716"/>
    </source>
</evidence>
<accession>A0A841FKG0</accession>
<sequence length="225" mass="24632">MTSDAFDRFDLETARVDAFYAGLGPAGWAFPTRCDGWDRKDLLAHLCGIEDYARAGLDGSVGEHARHEDRQVGYEELNEIRVAALRPLSAGELLAKWRALVAEVHPALRERGGDATIDTAAGPYPLGRQVWYFASELAVHADDAGVPVTAEERDEREGWRVWFVLDALQEVAPAVEVNGSEGTFTVRLGEESVELTAVELVDAAARRLPKGRLPPDLERALVVLA</sequence>
<evidence type="ECO:0000313" key="2">
    <source>
        <dbReference type="EMBL" id="MBB6033647.1"/>
    </source>
</evidence>
<name>A0A841FKG0_9ACTN</name>
<organism evidence="2 3">
    <name type="scientific">Phytomonospora endophytica</name>
    <dbReference type="NCBI Taxonomy" id="714109"/>
    <lineage>
        <taxon>Bacteria</taxon>
        <taxon>Bacillati</taxon>
        <taxon>Actinomycetota</taxon>
        <taxon>Actinomycetes</taxon>
        <taxon>Micromonosporales</taxon>
        <taxon>Micromonosporaceae</taxon>
        <taxon>Phytomonospora</taxon>
    </lineage>
</organism>
<dbReference type="EMBL" id="JACHGT010000003">
    <property type="protein sequence ID" value="MBB6033647.1"/>
    <property type="molecule type" value="Genomic_DNA"/>
</dbReference>
<dbReference type="GO" id="GO:0046872">
    <property type="term" value="F:metal ion binding"/>
    <property type="evidence" value="ECO:0007669"/>
    <property type="project" value="InterPro"/>
</dbReference>
<dbReference type="NCBIfam" id="TIGR03083">
    <property type="entry name" value="maleylpyruvate isomerase family mycothiol-dependent enzyme"/>
    <property type="match status" value="1"/>
</dbReference>
<dbReference type="InterPro" id="IPR017517">
    <property type="entry name" value="Maleyloyr_isom"/>
</dbReference>
<reference evidence="2 3" key="1">
    <citation type="submission" date="2020-08" db="EMBL/GenBank/DDBJ databases">
        <title>Genomic Encyclopedia of Type Strains, Phase IV (KMG-IV): sequencing the most valuable type-strain genomes for metagenomic binning, comparative biology and taxonomic classification.</title>
        <authorList>
            <person name="Goeker M."/>
        </authorList>
    </citation>
    <scope>NUCLEOTIDE SEQUENCE [LARGE SCALE GENOMIC DNA]</scope>
    <source>
        <strain evidence="2 3">YIM 65646</strain>
    </source>
</reference>
<dbReference type="InterPro" id="IPR034660">
    <property type="entry name" value="DinB/YfiT-like"/>
</dbReference>
<dbReference type="RefSeq" id="WP_239121980.1">
    <property type="nucleotide sequence ID" value="NZ_BONT01000014.1"/>
</dbReference>
<dbReference type="SUPFAM" id="SSF109854">
    <property type="entry name" value="DinB/YfiT-like putative metalloenzymes"/>
    <property type="match status" value="1"/>
</dbReference>
<dbReference type="InterPro" id="IPR024344">
    <property type="entry name" value="MDMPI_metal-binding"/>
</dbReference>
<dbReference type="Pfam" id="PF11716">
    <property type="entry name" value="MDMPI_N"/>
    <property type="match status" value="1"/>
</dbReference>
<gene>
    <name evidence="2" type="ORF">HNR73_001497</name>
</gene>
<dbReference type="Gene3D" id="1.20.120.450">
    <property type="entry name" value="dinb family like domain"/>
    <property type="match status" value="1"/>
</dbReference>
<comment type="caution">
    <text evidence="2">The sequence shown here is derived from an EMBL/GenBank/DDBJ whole genome shotgun (WGS) entry which is preliminary data.</text>
</comment>
<dbReference type="Proteomes" id="UP000548476">
    <property type="component" value="Unassembled WGS sequence"/>
</dbReference>
<protein>
    <submittedName>
        <fullName evidence="2">Uncharacterized protein (TIGR03083 family)</fullName>
    </submittedName>
</protein>
<keyword evidence="3" id="KW-1185">Reference proteome</keyword>
<evidence type="ECO:0000313" key="3">
    <source>
        <dbReference type="Proteomes" id="UP000548476"/>
    </source>
</evidence>
<feature type="domain" description="Mycothiol-dependent maleylpyruvate isomerase metal-binding" evidence="1">
    <location>
        <begin position="10"/>
        <end position="144"/>
    </location>
</feature>
<dbReference type="AlphaFoldDB" id="A0A841FKG0"/>
<proteinExistence type="predicted"/>